<dbReference type="InterPro" id="IPR002466">
    <property type="entry name" value="A_deamin"/>
</dbReference>
<dbReference type="InterPro" id="IPR014720">
    <property type="entry name" value="dsRBD_dom"/>
</dbReference>
<evidence type="ECO:0000313" key="5">
    <source>
        <dbReference type="Proteomes" id="UP000015104"/>
    </source>
</evidence>
<dbReference type="EnsemblMetazoa" id="tetur09g03000.1">
    <property type="protein sequence ID" value="tetur09g03000.1"/>
    <property type="gene ID" value="tetur09g03000"/>
</dbReference>
<dbReference type="Proteomes" id="UP000015104">
    <property type="component" value="Unassembled WGS sequence"/>
</dbReference>
<protein>
    <recommendedName>
        <fullName evidence="6">A to I editase domain-containing protein</fullName>
    </recommendedName>
</protein>
<evidence type="ECO:0000259" key="2">
    <source>
        <dbReference type="PROSITE" id="PS50137"/>
    </source>
</evidence>
<dbReference type="GO" id="GO:0008251">
    <property type="term" value="F:tRNA-specific adenosine deaminase activity"/>
    <property type="evidence" value="ECO:0007669"/>
    <property type="project" value="TreeGrafter"/>
</dbReference>
<dbReference type="PANTHER" id="PTHR10910">
    <property type="entry name" value="EUKARYOTE SPECIFIC DSRNA BINDING PROTEIN"/>
    <property type="match status" value="1"/>
</dbReference>
<dbReference type="STRING" id="32264.T1KDI0"/>
<dbReference type="Gene3D" id="3.30.160.20">
    <property type="match status" value="1"/>
</dbReference>
<keyword evidence="1" id="KW-0694">RNA-binding</keyword>
<dbReference type="AlphaFoldDB" id="T1KDI0"/>
<accession>T1KDI0</accession>
<organism evidence="4 5">
    <name type="scientific">Tetranychus urticae</name>
    <name type="common">Two-spotted spider mite</name>
    <dbReference type="NCBI Taxonomy" id="32264"/>
    <lineage>
        <taxon>Eukaryota</taxon>
        <taxon>Metazoa</taxon>
        <taxon>Ecdysozoa</taxon>
        <taxon>Arthropoda</taxon>
        <taxon>Chelicerata</taxon>
        <taxon>Arachnida</taxon>
        <taxon>Acari</taxon>
        <taxon>Acariformes</taxon>
        <taxon>Trombidiformes</taxon>
        <taxon>Prostigmata</taxon>
        <taxon>Eleutherengona</taxon>
        <taxon>Raphignathae</taxon>
        <taxon>Tetranychoidea</taxon>
        <taxon>Tetranychidae</taxon>
        <taxon>Tetranychus</taxon>
    </lineage>
</organism>
<dbReference type="PROSITE" id="PS50137">
    <property type="entry name" value="DS_RBD"/>
    <property type="match status" value="1"/>
</dbReference>
<evidence type="ECO:0000259" key="3">
    <source>
        <dbReference type="PROSITE" id="PS50141"/>
    </source>
</evidence>
<dbReference type="GO" id="GO:0006382">
    <property type="term" value="P:adenosine to inosine editing"/>
    <property type="evidence" value="ECO:0007669"/>
    <property type="project" value="TreeGrafter"/>
</dbReference>
<reference evidence="5" key="1">
    <citation type="submission" date="2011-08" db="EMBL/GenBank/DDBJ databases">
        <authorList>
            <person name="Rombauts S."/>
        </authorList>
    </citation>
    <scope>NUCLEOTIDE SEQUENCE</scope>
    <source>
        <strain evidence="5">London</strain>
    </source>
</reference>
<dbReference type="SMART" id="SM00358">
    <property type="entry name" value="DSRM"/>
    <property type="match status" value="1"/>
</dbReference>
<dbReference type="SMART" id="SM00552">
    <property type="entry name" value="ADEAMc"/>
    <property type="match status" value="1"/>
</dbReference>
<evidence type="ECO:0000256" key="1">
    <source>
        <dbReference type="PROSITE-ProRule" id="PRU00266"/>
    </source>
</evidence>
<proteinExistence type="predicted"/>
<dbReference type="GO" id="GO:0003725">
    <property type="term" value="F:double-stranded RNA binding"/>
    <property type="evidence" value="ECO:0007669"/>
    <property type="project" value="TreeGrafter"/>
</dbReference>
<dbReference type="GO" id="GO:0003726">
    <property type="term" value="F:double-stranded RNA adenosine deaminase activity"/>
    <property type="evidence" value="ECO:0007669"/>
    <property type="project" value="TreeGrafter"/>
</dbReference>
<dbReference type="PANTHER" id="PTHR10910:SF62">
    <property type="entry name" value="AT07585P-RELATED"/>
    <property type="match status" value="1"/>
</dbReference>
<feature type="domain" description="DRBM" evidence="2">
    <location>
        <begin position="87"/>
        <end position="122"/>
    </location>
</feature>
<keyword evidence="5" id="KW-1185">Reference proteome</keyword>
<dbReference type="GO" id="GO:0005730">
    <property type="term" value="C:nucleolus"/>
    <property type="evidence" value="ECO:0007669"/>
    <property type="project" value="TreeGrafter"/>
</dbReference>
<dbReference type="PROSITE" id="PS50141">
    <property type="entry name" value="A_DEAMIN_EDITASE"/>
    <property type="match status" value="1"/>
</dbReference>
<dbReference type="GO" id="GO:0005737">
    <property type="term" value="C:cytoplasm"/>
    <property type="evidence" value="ECO:0007669"/>
    <property type="project" value="TreeGrafter"/>
</dbReference>
<dbReference type="HOGENOM" id="CLU_005382_3_0_1"/>
<dbReference type="GO" id="GO:0006396">
    <property type="term" value="P:RNA processing"/>
    <property type="evidence" value="ECO:0007669"/>
    <property type="project" value="InterPro"/>
</dbReference>
<evidence type="ECO:0000313" key="4">
    <source>
        <dbReference type="EnsemblMetazoa" id="tetur09g03000.1"/>
    </source>
</evidence>
<dbReference type="Pfam" id="PF02137">
    <property type="entry name" value="A_deamin"/>
    <property type="match status" value="2"/>
</dbReference>
<dbReference type="EMBL" id="CAEY01002016">
    <property type="status" value="NOT_ANNOTATED_CDS"/>
    <property type="molecule type" value="Genomic_DNA"/>
</dbReference>
<evidence type="ECO:0008006" key="6">
    <source>
        <dbReference type="Google" id="ProtNLM"/>
    </source>
</evidence>
<dbReference type="eggNOG" id="KOG2777">
    <property type="taxonomic scope" value="Eukaryota"/>
</dbReference>
<reference evidence="4" key="2">
    <citation type="submission" date="2015-06" db="UniProtKB">
        <authorList>
            <consortium name="EnsemblMetazoa"/>
        </authorList>
    </citation>
    <scope>IDENTIFICATION</scope>
</reference>
<dbReference type="SUPFAM" id="SSF54768">
    <property type="entry name" value="dsRNA-binding domain-like"/>
    <property type="match status" value="1"/>
</dbReference>
<name>T1KDI0_TETUR</name>
<feature type="domain" description="A to I editase" evidence="3">
    <location>
        <begin position="195"/>
        <end position="583"/>
    </location>
</feature>
<sequence length="585" mass="66581">MFSDDFASDNFDKYSGFVKFSELIENEPKEEPCDVKPRKSNKQKIMIRVMTQDAPHNNPLALINELRPDLIWEFGGSETKGKVVVSFRMELLVGDKRYTGLGKTKKLAKYAAAREALRELFGINCANSNPEPNNVVIETNDNLMLDQKIADMLGFEVLNMAQLIFEHLGDIKKWNVLSSIILTSEYDPNWFDIICITTGTKCIKGDRLSMTGTTIHDSHAEILSRRCFIAFLYQQIQVIIDNNYQGLYIFHSLQFQMNTYLNYLFNDLIYRQLCCIKITSNSTCYDEYRAEFILKVRDDGYGFCLKPGIKINLFISTAPCGDARVFMPNDSSVSCRKFDDDPHANRVSRGLLRAKIEAGEGTIPVRRGCSTLTWDGVLLGEQRLQFMSCSDKIAVWNVVGIQGSLLSHFIEPIYLDSLILGSLFNFSHLTRAVHGRLNMNFDSESLKKLPNPYKVNQHKVAKSLSKQQEYTRTLTKSPNYAINWIKGDTFPEIISCDTGKIYQNEEQYSRLSKKTFFQSFRTLLGRNTPKLCTSPLGLAIPTIYRDAKTSATNYLQARLLAVQSFAEQNLGDWIQVPAEVDLFGF</sequence>
<dbReference type="Pfam" id="PF00035">
    <property type="entry name" value="dsrm"/>
    <property type="match status" value="1"/>
</dbReference>